<protein>
    <submittedName>
        <fullName evidence="5">Leucine/isoleucine/valine transporter ATP-binding subunit</fullName>
        <ecNumber evidence="5">3.6.3.-</ecNumber>
    </submittedName>
</protein>
<dbReference type="GO" id="GO:0015192">
    <property type="term" value="F:L-phenylalanine transmembrane transporter activity"/>
    <property type="evidence" value="ECO:0007669"/>
    <property type="project" value="TreeGrafter"/>
</dbReference>
<evidence type="ECO:0000259" key="4">
    <source>
        <dbReference type="PROSITE" id="PS50893"/>
    </source>
</evidence>
<dbReference type="InterPro" id="IPR003593">
    <property type="entry name" value="AAA+_ATPase"/>
</dbReference>
<feature type="domain" description="ABC transporter" evidence="4">
    <location>
        <begin position="12"/>
        <end position="260"/>
    </location>
</feature>
<evidence type="ECO:0000256" key="1">
    <source>
        <dbReference type="ARBA" id="ARBA00022448"/>
    </source>
</evidence>
<dbReference type="GO" id="GO:0042941">
    <property type="term" value="P:D-alanine transmembrane transport"/>
    <property type="evidence" value="ECO:0007669"/>
    <property type="project" value="TreeGrafter"/>
</dbReference>
<dbReference type="RefSeq" id="WP_112298044.1">
    <property type="nucleotide sequence ID" value="NZ_UAUF01000016.1"/>
</dbReference>
<evidence type="ECO:0000256" key="3">
    <source>
        <dbReference type="ARBA" id="ARBA00022840"/>
    </source>
</evidence>
<dbReference type="Gene3D" id="3.40.50.300">
    <property type="entry name" value="P-loop containing nucleotide triphosphate hydrolases"/>
    <property type="match status" value="1"/>
</dbReference>
<dbReference type="EC" id="3.6.3.-" evidence="5"/>
<evidence type="ECO:0000256" key="2">
    <source>
        <dbReference type="ARBA" id="ARBA00022741"/>
    </source>
</evidence>
<dbReference type="CDD" id="cd03219">
    <property type="entry name" value="ABC_Mj1267_LivG_branched"/>
    <property type="match status" value="1"/>
</dbReference>
<keyword evidence="2" id="KW-0547">Nucleotide-binding</keyword>
<dbReference type="PANTHER" id="PTHR45772:SF7">
    <property type="entry name" value="AMINO ACID ABC TRANSPORTER ATP-BINDING PROTEIN"/>
    <property type="match status" value="1"/>
</dbReference>
<keyword evidence="1" id="KW-0813">Transport</keyword>
<dbReference type="InterPro" id="IPR051120">
    <property type="entry name" value="ABC_AA/LPS_Transport"/>
</dbReference>
<evidence type="ECO:0000313" key="6">
    <source>
        <dbReference type="Proteomes" id="UP000250443"/>
    </source>
</evidence>
<dbReference type="PANTHER" id="PTHR45772">
    <property type="entry name" value="CONSERVED COMPONENT OF ABC TRANSPORTER FOR NATURAL AMINO ACIDS-RELATED"/>
    <property type="match status" value="1"/>
</dbReference>
<dbReference type="InterPro" id="IPR003439">
    <property type="entry name" value="ABC_transporter-like_ATP-bd"/>
</dbReference>
<accession>A0A2X2DGZ7</accession>
<dbReference type="Pfam" id="PF00005">
    <property type="entry name" value="ABC_tran"/>
    <property type="match status" value="1"/>
</dbReference>
<keyword evidence="3 5" id="KW-0067">ATP-binding</keyword>
<dbReference type="InterPro" id="IPR027417">
    <property type="entry name" value="P-loop_NTPase"/>
</dbReference>
<keyword evidence="5" id="KW-0378">Hydrolase</keyword>
<name>A0A2X2DGZ7_PSELU</name>
<dbReference type="SUPFAM" id="SSF52540">
    <property type="entry name" value="P-loop containing nucleoside triphosphate hydrolases"/>
    <property type="match status" value="1"/>
</dbReference>
<dbReference type="SMART" id="SM00382">
    <property type="entry name" value="AAA"/>
    <property type="match status" value="1"/>
</dbReference>
<gene>
    <name evidence="5" type="primary">livG_2</name>
    <name evidence="5" type="ORF">NCTC11842_05786</name>
</gene>
<dbReference type="GO" id="GO:1903806">
    <property type="term" value="P:L-isoleucine import across plasma membrane"/>
    <property type="evidence" value="ECO:0007669"/>
    <property type="project" value="TreeGrafter"/>
</dbReference>
<dbReference type="GO" id="GO:0005304">
    <property type="term" value="F:L-valine transmembrane transporter activity"/>
    <property type="evidence" value="ECO:0007669"/>
    <property type="project" value="TreeGrafter"/>
</dbReference>
<dbReference type="AlphaFoldDB" id="A0A2X2DGZ7"/>
<dbReference type="InterPro" id="IPR032823">
    <property type="entry name" value="BCA_ABC_TP_C"/>
</dbReference>
<dbReference type="EMBL" id="UAUF01000016">
    <property type="protein sequence ID" value="SPZ16746.1"/>
    <property type="molecule type" value="Genomic_DNA"/>
</dbReference>
<dbReference type="GO" id="GO:0005886">
    <property type="term" value="C:plasma membrane"/>
    <property type="evidence" value="ECO:0007669"/>
    <property type="project" value="TreeGrafter"/>
</dbReference>
<organism evidence="5 6">
    <name type="scientific">Pseudomonas luteola</name>
    <dbReference type="NCBI Taxonomy" id="47886"/>
    <lineage>
        <taxon>Bacteria</taxon>
        <taxon>Pseudomonadati</taxon>
        <taxon>Pseudomonadota</taxon>
        <taxon>Gammaproteobacteria</taxon>
        <taxon>Pseudomonadales</taxon>
        <taxon>Pseudomonadaceae</taxon>
        <taxon>Pseudomonas</taxon>
    </lineage>
</organism>
<dbReference type="GO" id="GO:0016887">
    <property type="term" value="F:ATP hydrolysis activity"/>
    <property type="evidence" value="ECO:0007669"/>
    <property type="project" value="InterPro"/>
</dbReference>
<dbReference type="PROSITE" id="PS50893">
    <property type="entry name" value="ABC_TRANSPORTER_2"/>
    <property type="match status" value="1"/>
</dbReference>
<sequence length="263" mass="28368">MSSVQPFLSPLLSAHGLGKTFGGLKAVQDINFEVKAGEIFGLIGPNGAGKTTCFNLITGFYTLSAGRVMFKGEDITGKKPYAIAQRGLVRSFQKTNVLKSLTVFENVLAGHYLSARQSLLNTYFPRTHVRQAEQAARDSAAQIVEIMGLSKRINTPAHVLSCGELRLLEVGVALAAKPTLLMLDEPAAGLNSQEALAFGETLKRLRETQVQSIIIVEHNMGLVMGICDRLVVMNFGQKLAEGTPAQVQNNPQVVEAYLGKARA</sequence>
<dbReference type="Proteomes" id="UP000250443">
    <property type="component" value="Unassembled WGS sequence"/>
</dbReference>
<proteinExistence type="predicted"/>
<dbReference type="GO" id="GO:1903805">
    <property type="term" value="P:L-valine import across plasma membrane"/>
    <property type="evidence" value="ECO:0007669"/>
    <property type="project" value="TreeGrafter"/>
</dbReference>
<dbReference type="GO" id="GO:0015808">
    <property type="term" value="P:L-alanine transport"/>
    <property type="evidence" value="ECO:0007669"/>
    <property type="project" value="TreeGrafter"/>
</dbReference>
<dbReference type="FunFam" id="3.40.50.300:FF:000421">
    <property type="entry name" value="Branched-chain amino acid ABC transporter ATP-binding protein"/>
    <property type="match status" value="1"/>
</dbReference>
<dbReference type="Pfam" id="PF12399">
    <property type="entry name" value="BCA_ABC_TP_C"/>
    <property type="match status" value="1"/>
</dbReference>
<evidence type="ECO:0000313" key="5">
    <source>
        <dbReference type="EMBL" id="SPZ16746.1"/>
    </source>
</evidence>
<reference evidence="5 6" key="1">
    <citation type="submission" date="2018-06" db="EMBL/GenBank/DDBJ databases">
        <authorList>
            <consortium name="Pathogen Informatics"/>
            <person name="Doyle S."/>
        </authorList>
    </citation>
    <scope>NUCLEOTIDE SEQUENCE [LARGE SCALE GENOMIC DNA]</scope>
    <source>
        <strain evidence="5 6">NCTC11842</strain>
    </source>
</reference>
<dbReference type="GO" id="GO:0015188">
    <property type="term" value="F:L-isoleucine transmembrane transporter activity"/>
    <property type="evidence" value="ECO:0007669"/>
    <property type="project" value="TreeGrafter"/>
</dbReference>
<dbReference type="GO" id="GO:0005524">
    <property type="term" value="F:ATP binding"/>
    <property type="evidence" value="ECO:0007669"/>
    <property type="project" value="UniProtKB-KW"/>
</dbReference>